<keyword evidence="7" id="KW-1185">Reference proteome</keyword>
<dbReference type="Proteomes" id="UP000617531">
    <property type="component" value="Unassembled WGS sequence"/>
</dbReference>
<dbReference type="Pfam" id="PF13407">
    <property type="entry name" value="Peripla_BP_4"/>
    <property type="match status" value="1"/>
</dbReference>
<dbReference type="GO" id="GO:0030246">
    <property type="term" value="F:carbohydrate binding"/>
    <property type="evidence" value="ECO:0007669"/>
    <property type="project" value="UniProtKB-ARBA"/>
</dbReference>
<dbReference type="PANTHER" id="PTHR46847:SF3">
    <property type="entry name" value="GALACTOFURANOSE-BINDING PROTEIN YTFQ"/>
    <property type="match status" value="1"/>
</dbReference>
<evidence type="ECO:0000256" key="4">
    <source>
        <dbReference type="SAM" id="SignalP"/>
    </source>
</evidence>
<evidence type="ECO:0000313" key="7">
    <source>
        <dbReference type="Proteomes" id="UP000617531"/>
    </source>
</evidence>
<keyword evidence="3 4" id="KW-0732">Signal</keyword>
<organism evidence="6 7">
    <name type="scientific">Pseudolysinimonas yzui</name>
    <dbReference type="NCBI Taxonomy" id="2708254"/>
    <lineage>
        <taxon>Bacteria</taxon>
        <taxon>Bacillati</taxon>
        <taxon>Actinomycetota</taxon>
        <taxon>Actinomycetes</taxon>
        <taxon>Micrococcales</taxon>
        <taxon>Microbacteriaceae</taxon>
        <taxon>Pseudolysinimonas</taxon>
    </lineage>
</organism>
<proteinExistence type="inferred from homology"/>
<dbReference type="GO" id="GO:0030313">
    <property type="term" value="C:cell envelope"/>
    <property type="evidence" value="ECO:0007669"/>
    <property type="project" value="UniProtKB-SubCell"/>
</dbReference>
<sequence>MKKMRYLRAAAAAAAAAVALSLTACNTPAPGGGDDDVITIGFITKFPVDFFDIMVDAAKAWDEAEPGAEVLFAQGESGTDDEGLIAAIQSFVTQGVDAIAITPTSPALADELQKAVDAGIEVVLIDNDIPDWDGKSTVVTTDNYAGGQLAGTWLAENLPDGATIAVLQGVLGNPSLDARVDGMLDTLGDAAEVVATVPTDCDQTKGLDAGQDIITANPGLTAIYAACGPPLLGALEAVKSAGLSGLITVGFDASPDEVASILAGDQTASVAQFPAKMGELGVQAAFDAANGEDLPDLIDTGTEMVTKDNAADFQ</sequence>
<dbReference type="EMBL" id="BNAI01000006">
    <property type="protein sequence ID" value="GHF22867.1"/>
    <property type="molecule type" value="Genomic_DNA"/>
</dbReference>
<evidence type="ECO:0000256" key="3">
    <source>
        <dbReference type="ARBA" id="ARBA00022729"/>
    </source>
</evidence>
<comment type="subcellular location">
    <subcellularLocation>
        <location evidence="1">Cell envelope</location>
    </subcellularLocation>
</comment>
<dbReference type="RefSeq" id="WP_191283858.1">
    <property type="nucleotide sequence ID" value="NZ_BNAI01000006.1"/>
</dbReference>
<dbReference type="Gene3D" id="3.40.50.2300">
    <property type="match status" value="2"/>
</dbReference>
<dbReference type="AlphaFoldDB" id="A0A8J3M1X7"/>
<reference evidence="6" key="1">
    <citation type="journal article" date="2014" name="Int. J. Syst. Evol. Microbiol.">
        <title>Complete genome sequence of Corynebacterium casei LMG S-19264T (=DSM 44701T), isolated from a smear-ripened cheese.</title>
        <authorList>
            <consortium name="US DOE Joint Genome Institute (JGI-PGF)"/>
            <person name="Walter F."/>
            <person name="Albersmeier A."/>
            <person name="Kalinowski J."/>
            <person name="Ruckert C."/>
        </authorList>
    </citation>
    <scope>NUCLEOTIDE SEQUENCE</scope>
    <source>
        <strain evidence="6">CGMCC 1.16548</strain>
    </source>
</reference>
<feature type="signal peptide" evidence="4">
    <location>
        <begin position="1"/>
        <end position="24"/>
    </location>
</feature>
<dbReference type="CDD" id="cd01536">
    <property type="entry name" value="PBP1_ABC_sugar_binding-like"/>
    <property type="match status" value="1"/>
</dbReference>
<protein>
    <submittedName>
        <fullName evidence="6">Sugar ABC transporter substrate-binding protein</fullName>
    </submittedName>
</protein>
<dbReference type="InterPro" id="IPR025997">
    <property type="entry name" value="SBP_2_dom"/>
</dbReference>
<dbReference type="InterPro" id="IPR028082">
    <property type="entry name" value="Peripla_BP_I"/>
</dbReference>
<evidence type="ECO:0000256" key="2">
    <source>
        <dbReference type="ARBA" id="ARBA00007639"/>
    </source>
</evidence>
<evidence type="ECO:0000313" key="6">
    <source>
        <dbReference type="EMBL" id="GHF22867.1"/>
    </source>
</evidence>
<evidence type="ECO:0000259" key="5">
    <source>
        <dbReference type="Pfam" id="PF13407"/>
    </source>
</evidence>
<feature type="chain" id="PRO_5039430860" evidence="4">
    <location>
        <begin position="25"/>
        <end position="314"/>
    </location>
</feature>
<evidence type="ECO:0000256" key="1">
    <source>
        <dbReference type="ARBA" id="ARBA00004196"/>
    </source>
</evidence>
<dbReference type="PANTHER" id="PTHR46847">
    <property type="entry name" value="D-ALLOSE-BINDING PERIPLASMIC PROTEIN-RELATED"/>
    <property type="match status" value="1"/>
</dbReference>
<dbReference type="PROSITE" id="PS51257">
    <property type="entry name" value="PROKAR_LIPOPROTEIN"/>
    <property type="match status" value="1"/>
</dbReference>
<feature type="domain" description="Periplasmic binding protein" evidence="5">
    <location>
        <begin position="40"/>
        <end position="292"/>
    </location>
</feature>
<dbReference type="SUPFAM" id="SSF53822">
    <property type="entry name" value="Periplasmic binding protein-like I"/>
    <property type="match status" value="1"/>
</dbReference>
<name>A0A8J3M1X7_9MICO</name>
<comment type="similarity">
    <text evidence="2">Belongs to the bacterial solute-binding protein 2 family.</text>
</comment>
<accession>A0A8J3M1X7</accession>
<reference evidence="6" key="2">
    <citation type="submission" date="2020-09" db="EMBL/GenBank/DDBJ databases">
        <authorList>
            <person name="Sun Q."/>
            <person name="Zhou Y."/>
        </authorList>
    </citation>
    <scope>NUCLEOTIDE SEQUENCE</scope>
    <source>
        <strain evidence="6">CGMCC 1.16548</strain>
    </source>
</reference>
<gene>
    <name evidence="6" type="ORF">GCM10011600_25040</name>
</gene>
<comment type="caution">
    <text evidence="6">The sequence shown here is derived from an EMBL/GenBank/DDBJ whole genome shotgun (WGS) entry which is preliminary data.</text>
</comment>